<name>A0A1K0G0S8_9BASI</name>
<keyword evidence="5" id="KW-1185">Reference proteome</keyword>
<feature type="region of interest" description="Disordered" evidence="1">
    <location>
        <begin position="73"/>
        <end position="240"/>
    </location>
</feature>
<feature type="compositionally biased region" description="Low complexity" evidence="1">
    <location>
        <begin position="198"/>
        <end position="213"/>
    </location>
</feature>
<sequence length="875" mass="94036">MDEDLLEATKALTLSPRKDRAALIQVSRFFADCRSKTALSPTTSTPQNHIAIHDLAHAAHKRSFAELNERLAAAGNEQSMSKRSKKPKVESRVTRTTSATASPSSKRLVILDQSQDHGSNALPPIVMSDSEDQDTAAGEEVDDPTLDEESPDSSAPLQSLARRFTYESPAKSRPVRNVGSSTVKPEPLKRIADLQQPSSSFASSASSSVNSSAIQQHTLASTSTDSAPKRAPKKSKATKKLKHLTIKLKKTIEEAQKAGIEPLDLSKVSAAGLRLVNRCPFCAGSFTKSAAAKVKQEHMSLCAPLNGITRSTAAFDTVASDIRSAQKRDEEAKNKARDDRTVFQDVLQDAGIVLHGGRASQIEASLKKRGKDSIIVKKAIKRPAKAPLLISEKHSPDNALGSHTAAISLISAQKANSRARSFADQIFGAKISSTLVESMGSSKSAEAGQGKVDADPTSHPPDIVVPTTPKKAKARALTPLQGGGFDPIEGEIDETHQLPVVSAEQVFASLSASASPQKSPIKALQKSRERRVSKDNDLSFDSEGSELGLGSPNLLTTQQFAPSKLAHRRGASTRKDEPSLFAAETTTRSLLDLVKTHRRSESREVSAELKRKPAEVDEGERAHDAKRCRMVDNDDPMDMQQRKPGLDSKLPSREAVANGDKQASPGAAPNFASAYESDMVIDAQAVEAVLSQSQDQGRSFSGKLQEHDLQSTRNRSASLDQVTHSFDAQTSPQLQQAPNTTESVDHSRADAIDEALEGFDTDSIAEDDDEDAQSFLELLEPLEIRPNAHSPTYSLSEPSFEDLDEPDSRNSVYRNHRMLDAIGGTSDTIGSRRKAINVGIPPASQARPALRQGSVVSKSDPEAILLTDPGSDSSA</sequence>
<protein>
    <submittedName>
        <fullName evidence="2">Uncharacterized protein</fullName>
    </submittedName>
</protein>
<evidence type="ECO:0000313" key="3">
    <source>
        <dbReference type="EMBL" id="SYW80473.1"/>
    </source>
</evidence>
<dbReference type="EMBL" id="ULHB01000075">
    <property type="protein sequence ID" value="SYW80473.1"/>
    <property type="molecule type" value="Genomic_DNA"/>
</dbReference>
<feature type="compositionally biased region" description="Basic and acidic residues" evidence="1">
    <location>
        <begin position="526"/>
        <end position="537"/>
    </location>
</feature>
<feature type="region of interest" description="Disordered" evidence="1">
    <location>
        <begin position="440"/>
        <end position="464"/>
    </location>
</feature>
<evidence type="ECO:0000256" key="1">
    <source>
        <dbReference type="SAM" id="MobiDB-lite"/>
    </source>
</evidence>
<feature type="compositionally biased region" description="Polar residues" evidence="1">
    <location>
        <begin position="727"/>
        <end position="742"/>
    </location>
</feature>
<dbReference type="EMBL" id="LT558120">
    <property type="protein sequence ID" value="SAM79863.1"/>
    <property type="molecule type" value="Genomic_DNA"/>
</dbReference>
<feature type="compositionally biased region" description="Basic and acidic residues" evidence="1">
    <location>
        <begin position="640"/>
        <end position="652"/>
    </location>
</feature>
<reference evidence="2" key="2">
    <citation type="submission" date="2016-04" db="EMBL/GenBank/DDBJ databases">
        <authorList>
            <person name="Evans L.H."/>
            <person name="Alamgir A."/>
            <person name="Owens N."/>
            <person name="Weber N.D."/>
            <person name="Virtaneva K."/>
            <person name="Barbian K."/>
            <person name="Babar A."/>
            <person name="Rosenke K."/>
        </authorList>
    </citation>
    <scope>NUCLEOTIDE SEQUENCE</scope>
    <source>
        <strain evidence="2">UB2112</strain>
    </source>
</reference>
<evidence type="ECO:0000313" key="5">
    <source>
        <dbReference type="Proteomes" id="UP000658997"/>
    </source>
</evidence>
<dbReference type="OrthoDB" id="2550115at2759"/>
<reference evidence="3" key="3">
    <citation type="submission" date="2018-08" db="EMBL/GenBank/DDBJ databases">
        <authorList>
            <person name="Guldener U."/>
        </authorList>
    </citation>
    <scope>NUCLEOTIDE SEQUENCE</scope>
    <source>
        <strain evidence="3">UB2</strain>
    </source>
</reference>
<feature type="region of interest" description="Disordered" evidence="1">
    <location>
        <begin position="787"/>
        <end position="808"/>
    </location>
</feature>
<feature type="compositionally biased region" description="Acidic residues" evidence="1">
    <location>
        <begin position="129"/>
        <end position="151"/>
    </location>
</feature>
<evidence type="ECO:0000313" key="2">
    <source>
        <dbReference type="EMBL" id="SAM79863.1"/>
    </source>
</evidence>
<feature type="compositionally biased region" description="Low complexity" evidence="1">
    <location>
        <begin position="94"/>
        <end position="105"/>
    </location>
</feature>
<feature type="region of interest" description="Disordered" evidence="1">
    <location>
        <begin position="511"/>
        <end position="584"/>
    </location>
</feature>
<feature type="region of interest" description="Disordered" evidence="1">
    <location>
        <begin position="727"/>
        <end position="746"/>
    </location>
</feature>
<feature type="region of interest" description="Disordered" evidence="1">
    <location>
        <begin position="839"/>
        <end position="875"/>
    </location>
</feature>
<feature type="compositionally biased region" description="Basic and acidic residues" evidence="1">
    <location>
        <begin position="599"/>
        <end position="632"/>
    </location>
</feature>
<organism evidence="2 4">
    <name type="scientific">Ustilago bromivora</name>
    <dbReference type="NCBI Taxonomy" id="307758"/>
    <lineage>
        <taxon>Eukaryota</taxon>
        <taxon>Fungi</taxon>
        <taxon>Dikarya</taxon>
        <taxon>Basidiomycota</taxon>
        <taxon>Ustilaginomycotina</taxon>
        <taxon>Ustilaginomycetes</taxon>
        <taxon>Ustilaginales</taxon>
        <taxon>Ustilaginaceae</taxon>
        <taxon>Ustilago</taxon>
    </lineage>
</organism>
<dbReference type="Proteomes" id="UP000179920">
    <property type="component" value="Chromosome IV"/>
</dbReference>
<accession>A0A1K0G0S8</accession>
<evidence type="ECO:0000313" key="4">
    <source>
        <dbReference type="Proteomes" id="UP000179920"/>
    </source>
</evidence>
<dbReference type="AlphaFoldDB" id="A0A1K0G0S8"/>
<feature type="compositionally biased region" description="Polar residues" evidence="1">
    <location>
        <begin position="711"/>
        <end position="720"/>
    </location>
</feature>
<reference evidence="4" key="1">
    <citation type="submission" date="2016-04" db="EMBL/GenBank/DDBJ databases">
        <authorList>
            <person name="Guldener U."/>
            <person name="Guldener U."/>
        </authorList>
    </citation>
    <scope>NUCLEOTIDE SEQUENCE [LARGE SCALE GENOMIC DNA]</scope>
    <source>
        <strain evidence="4">UB2112</strain>
    </source>
</reference>
<feature type="region of interest" description="Disordered" evidence="1">
    <location>
        <begin position="694"/>
        <end position="720"/>
    </location>
</feature>
<dbReference type="Proteomes" id="UP000658997">
    <property type="component" value="Unassembled WGS sequence"/>
</dbReference>
<feature type="region of interest" description="Disordered" evidence="1">
    <location>
        <begin position="596"/>
        <end position="670"/>
    </location>
</feature>
<proteinExistence type="predicted"/>
<gene>
    <name evidence="3" type="ORF">UBRO2_03741</name>
    <name evidence="2" type="ORF">UBRO_02239</name>
</gene>
<feature type="compositionally biased region" description="Basic residues" evidence="1">
    <location>
        <begin position="230"/>
        <end position="240"/>
    </location>
</feature>
<feature type="compositionally biased region" description="Polar residues" evidence="1">
    <location>
        <begin position="214"/>
        <end position="225"/>
    </location>
</feature>